<dbReference type="Pfam" id="PF13468">
    <property type="entry name" value="Glyoxalase_3"/>
    <property type="match status" value="1"/>
</dbReference>
<proteinExistence type="predicted"/>
<feature type="domain" description="VOC" evidence="1">
    <location>
        <begin position="4"/>
        <end position="140"/>
    </location>
</feature>
<dbReference type="AlphaFoldDB" id="A0A7D5KXZ0"/>
<dbReference type="OrthoDB" id="266164at2157"/>
<organism evidence="2 3">
    <name type="scientific">Halorarum halophilum</name>
    <dbReference type="NCBI Taxonomy" id="2743090"/>
    <lineage>
        <taxon>Archaea</taxon>
        <taxon>Methanobacteriati</taxon>
        <taxon>Methanobacteriota</taxon>
        <taxon>Stenosarchaea group</taxon>
        <taxon>Halobacteria</taxon>
        <taxon>Halobacteriales</taxon>
        <taxon>Haloferacaceae</taxon>
        <taxon>Halorarum</taxon>
    </lineage>
</organism>
<dbReference type="PANTHER" id="PTHR40265:SF1">
    <property type="entry name" value="GLYOXALASE-LIKE DOMAIN-CONTAINING PROTEIN"/>
    <property type="match status" value="1"/>
</dbReference>
<dbReference type="RefSeq" id="WP_179170612.1">
    <property type="nucleotide sequence ID" value="NZ_CP058529.1"/>
</dbReference>
<dbReference type="InterPro" id="IPR029068">
    <property type="entry name" value="Glyas_Bleomycin-R_OHBP_Dase"/>
</dbReference>
<reference evidence="2 3" key="1">
    <citation type="submission" date="2020-07" db="EMBL/GenBank/DDBJ databases">
        <title>Gai3-2, isolated from salt lake.</title>
        <authorList>
            <person name="Cui H."/>
            <person name="Shi X."/>
        </authorList>
    </citation>
    <scope>NUCLEOTIDE SEQUENCE [LARGE SCALE GENOMIC DNA]</scope>
    <source>
        <strain evidence="2 3">Gai3-2</strain>
    </source>
</reference>
<dbReference type="GeneID" id="56030466"/>
<sequence>MDLDIDHVTVAGRDLDALIEAFTDAGFPAEYGGSHSNGVTHMAVVGFRDGTYLELVSTIDPDAASPWWHDPIHGDGGPCAWAVQVEDIATASGTFRERGVAVDGPHEYERERPDGTLVEWELSFLEEGDPGSTLPFLIADRTPRERRVTPTGDLATSPIRGVDTVVLAVADLEAAVDRVRTAFRLDGPERGRLHSLDADVASFPGTPVALAEPRDEGWLADRLDRFGPRPAAYLLGVEGGIESTLDVEAGDSIAGRDFGWLSPTAPVGRPYLGVIGADR</sequence>
<dbReference type="PROSITE" id="PS51819">
    <property type="entry name" value="VOC"/>
    <property type="match status" value="1"/>
</dbReference>
<keyword evidence="3" id="KW-1185">Reference proteome</keyword>
<dbReference type="SUPFAM" id="SSF54593">
    <property type="entry name" value="Glyoxalase/Bleomycin resistance protein/Dihydroxybiphenyl dioxygenase"/>
    <property type="match status" value="1"/>
</dbReference>
<evidence type="ECO:0000259" key="1">
    <source>
        <dbReference type="PROSITE" id="PS51819"/>
    </source>
</evidence>
<dbReference type="Gene3D" id="3.10.180.10">
    <property type="entry name" value="2,3-Dihydroxybiphenyl 1,2-Dioxygenase, domain 1"/>
    <property type="match status" value="1"/>
</dbReference>
<gene>
    <name evidence="2" type="ORF">HUG10_16495</name>
</gene>
<protein>
    <submittedName>
        <fullName evidence="2">VOC family protein</fullName>
    </submittedName>
</protein>
<dbReference type="InterPro" id="IPR025870">
    <property type="entry name" value="Glyoxalase-like_dom"/>
</dbReference>
<dbReference type="EMBL" id="CP058529">
    <property type="protein sequence ID" value="QLG29038.1"/>
    <property type="molecule type" value="Genomic_DNA"/>
</dbReference>
<evidence type="ECO:0000313" key="3">
    <source>
        <dbReference type="Proteomes" id="UP000509750"/>
    </source>
</evidence>
<name>A0A7D5KXZ0_9EURY</name>
<accession>A0A7D5KXZ0</accession>
<dbReference type="KEGG" id="halg:HUG10_16495"/>
<dbReference type="Proteomes" id="UP000509750">
    <property type="component" value="Chromosome"/>
</dbReference>
<dbReference type="InterPro" id="IPR037523">
    <property type="entry name" value="VOC_core"/>
</dbReference>
<evidence type="ECO:0000313" key="2">
    <source>
        <dbReference type="EMBL" id="QLG29038.1"/>
    </source>
</evidence>
<dbReference type="PANTHER" id="PTHR40265">
    <property type="entry name" value="BLL2707 PROTEIN"/>
    <property type="match status" value="1"/>
</dbReference>